<comment type="caution">
    <text evidence="1">The sequence shown here is derived from an EMBL/GenBank/DDBJ whole genome shotgun (WGS) entry which is preliminary data.</text>
</comment>
<organism evidence="1 2">
    <name type="scientific">Botryotinia calthae</name>
    <dbReference type="NCBI Taxonomy" id="38488"/>
    <lineage>
        <taxon>Eukaryota</taxon>
        <taxon>Fungi</taxon>
        <taxon>Dikarya</taxon>
        <taxon>Ascomycota</taxon>
        <taxon>Pezizomycotina</taxon>
        <taxon>Leotiomycetes</taxon>
        <taxon>Helotiales</taxon>
        <taxon>Sclerotiniaceae</taxon>
        <taxon>Botryotinia</taxon>
    </lineage>
</organism>
<dbReference type="Proteomes" id="UP000297299">
    <property type="component" value="Unassembled WGS sequence"/>
</dbReference>
<evidence type="ECO:0000313" key="2">
    <source>
        <dbReference type="Proteomes" id="UP000297299"/>
    </source>
</evidence>
<name>A0A4Y8CCH6_9HELO</name>
<evidence type="ECO:0000313" key="1">
    <source>
        <dbReference type="EMBL" id="TEY25156.1"/>
    </source>
</evidence>
<accession>A0A4Y8CCH6</accession>
<dbReference type="EMBL" id="PHWZ01001321">
    <property type="protein sequence ID" value="TEY25156.1"/>
    <property type="molecule type" value="Genomic_DNA"/>
</dbReference>
<gene>
    <name evidence="1" type="ORF">BOTCAL_1325g00030</name>
</gene>
<dbReference type="AlphaFoldDB" id="A0A4Y8CCH6"/>
<proteinExistence type="predicted"/>
<keyword evidence="2" id="KW-1185">Reference proteome</keyword>
<sequence length="187" mass="21738">MVGIVDDANERIVNQNDVEQFMEDYKGFDWYFLETSIRDFQYLSQPFIQSSFFLDYYCSFIRRDLKDGNVVDFEITMESSLYWSSLLIPKIPFGVSSGHSLDISSNEESIINSLKTSMVLLDTFIKEAVDANWYNVVDNFIIEEDTQDWTVDKGMDGDHLEKAFRPSHTFQFQSNSVIQITPKQEAL</sequence>
<dbReference type="OrthoDB" id="3490816at2759"/>
<reference evidence="1 2" key="1">
    <citation type="submission" date="2017-11" db="EMBL/GenBank/DDBJ databases">
        <title>Comparative genomics of Botrytis spp.</title>
        <authorList>
            <person name="Valero-Jimenez C.A."/>
            <person name="Tapia P."/>
            <person name="Veloso J."/>
            <person name="Silva-Moreno E."/>
            <person name="Staats M."/>
            <person name="Valdes J.H."/>
            <person name="Van Kan J.A.L."/>
        </authorList>
    </citation>
    <scope>NUCLEOTIDE SEQUENCE [LARGE SCALE GENOMIC DNA]</scope>
    <source>
        <strain evidence="1 2">MUCL2830</strain>
    </source>
</reference>
<protein>
    <submittedName>
        <fullName evidence="1">Uncharacterized protein</fullName>
    </submittedName>
</protein>